<organism evidence="1 2">
    <name type="scientific">Racocetra fulgida</name>
    <dbReference type="NCBI Taxonomy" id="60492"/>
    <lineage>
        <taxon>Eukaryota</taxon>
        <taxon>Fungi</taxon>
        <taxon>Fungi incertae sedis</taxon>
        <taxon>Mucoromycota</taxon>
        <taxon>Glomeromycotina</taxon>
        <taxon>Glomeromycetes</taxon>
        <taxon>Diversisporales</taxon>
        <taxon>Gigasporaceae</taxon>
        <taxon>Racocetra</taxon>
    </lineage>
</organism>
<sequence>KRNLECVFTPGGRRGPKPKDKVTNMNYTPYYQTQTYCYDTVLGVNCFPQTHGQECLFPSVIDAFTPCFSQTHCQDNSTLCYPNQGHSNARTQEANIFHQAYENGNSNFNEFQ</sequence>
<accession>A0A9N9EFC8</accession>
<reference evidence="1" key="1">
    <citation type="submission" date="2021-06" db="EMBL/GenBank/DDBJ databases">
        <authorList>
            <person name="Kallberg Y."/>
            <person name="Tangrot J."/>
            <person name="Rosling A."/>
        </authorList>
    </citation>
    <scope>NUCLEOTIDE SEQUENCE</scope>
    <source>
        <strain evidence="1">IN212</strain>
    </source>
</reference>
<dbReference type="EMBL" id="CAJVPZ010016330">
    <property type="protein sequence ID" value="CAG8672620.1"/>
    <property type="molecule type" value="Genomic_DNA"/>
</dbReference>
<comment type="caution">
    <text evidence="1">The sequence shown here is derived from an EMBL/GenBank/DDBJ whole genome shotgun (WGS) entry which is preliminary data.</text>
</comment>
<evidence type="ECO:0000313" key="2">
    <source>
        <dbReference type="Proteomes" id="UP000789396"/>
    </source>
</evidence>
<protein>
    <submittedName>
        <fullName evidence="1">2284_t:CDS:1</fullName>
    </submittedName>
</protein>
<feature type="non-terminal residue" evidence="1">
    <location>
        <position position="1"/>
    </location>
</feature>
<dbReference type="AlphaFoldDB" id="A0A9N9EFC8"/>
<gene>
    <name evidence="1" type="ORF">RFULGI_LOCUS9289</name>
</gene>
<name>A0A9N9EFC8_9GLOM</name>
<dbReference type="Proteomes" id="UP000789396">
    <property type="component" value="Unassembled WGS sequence"/>
</dbReference>
<evidence type="ECO:0000313" key="1">
    <source>
        <dbReference type="EMBL" id="CAG8672620.1"/>
    </source>
</evidence>
<proteinExistence type="predicted"/>
<keyword evidence="2" id="KW-1185">Reference proteome</keyword>